<reference evidence="3" key="3">
    <citation type="submission" date="2015-02" db="EMBL/GenBank/DDBJ databases">
        <title>Genome analysis of three genomes within the thermophilic hydrogenogenic bacterial species Caldanaerobacter subterraneus.</title>
        <authorList>
            <person name="Sant'Anna F.H."/>
            <person name="Lebedinsky A."/>
            <person name="Sokolova T."/>
            <person name="Robb F.T."/>
            <person name="Gonzalez J.M."/>
        </authorList>
    </citation>
    <scope>NUCLEOTIDE SEQUENCE [LARGE SCALE GENOMIC DNA]</scope>
    <source>
        <strain evidence="3">DSM 12653</strain>
    </source>
</reference>
<protein>
    <recommendedName>
        <fullName evidence="4">Amino acid permease</fullName>
    </recommendedName>
</protein>
<reference evidence="2 3" key="2">
    <citation type="journal article" date="2015" name="BMC Genomics">
        <title>Analysis of three genomes within the thermophilic bacterial species Caldanaerobacter subterraneus with a focus on carbon monoxide dehydrogenase evolution and hydrolase diversity.</title>
        <authorList>
            <person name="Sant'Anna F.H."/>
            <person name="Lebedinsky A.V."/>
            <person name="Sokolova T.G."/>
            <person name="Robb F.T."/>
            <person name="Gonzalez J.M."/>
        </authorList>
    </citation>
    <scope>NUCLEOTIDE SEQUENCE [LARGE SCALE GENOMIC DNA]</scope>
    <source>
        <strain evidence="2 3">DSM 12653</strain>
    </source>
</reference>
<evidence type="ECO:0000313" key="2">
    <source>
        <dbReference type="EMBL" id="KKC28592.1"/>
    </source>
</evidence>
<keyword evidence="1" id="KW-1133">Transmembrane helix</keyword>
<dbReference type="EMBL" id="ABXP02000122">
    <property type="protein sequence ID" value="KKC28592.1"/>
    <property type="molecule type" value="Genomic_DNA"/>
</dbReference>
<proteinExistence type="predicted"/>
<dbReference type="Proteomes" id="UP000010146">
    <property type="component" value="Unassembled WGS sequence"/>
</dbReference>
<comment type="caution">
    <text evidence="2">The sequence shown here is derived from an EMBL/GenBank/DDBJ whole genome shotgun (WGS) entry which is preliminary data.</text>
</comment>
<keyword evidence="1" id="KW-0812">Transmembrane</keyword>
<feature type="transmembrane region" description="Helical" evidence="1">
    <location>
        <begin position="22"/>
        <end position="44"/>
    </location>
</feature>
<name>A0A0F5PIW7_9THEO</name>
<evidence type="ECO:0000313" key="3">
    <source>
        <dbReference type="Proteomes" id="UP000010146"/>
    </source>
</evidence>
<evidence type="ECO:0000256" key="1">
    <source>
        <dbReference type="SAM" id="Phobius"/>
    </source>
</evidence>
<keyword evidence="1" id="KW-0472">Membrane</keyword>
<dbReference type="AlphaFoldDB" id="A0A0F5PIW7"/>
<organism evidence="2 3">
    <name type="scientific">Caldanaerobacter subterraneus subsp. pacificus DSM 12653</name>
    <dbReference type="NCBI Taxonomy" id="391606"/>
    <lineage>
        <taxon>Bacteria</taxon>
        <taxon>Bacillati</taxon>
        <taxon>Bacillota</taxon>
        <taxon>Clostridia</taxon>
        <taxon>Thermoanaerobacterales</taxon>
        <taxon>Thermoanaerobacteraceae</taxon>
        <taxon>Caldanaerobacter</taxon>
    </lineage>
</organism>
<gene>
    <name evidence="2" type="ORF">CDSM653_02359</name>
</gene>
<reference evidence="2 3" key="1">
    <citation type="submission" date="2008-07" db="EMBL/GenBank/DDBJ databases">
        <authorList>
            <person name="Gonzalez J."/>
            <person name="Sokolova T."/>
            <person name="Ferriera S."/>
            <person name="Johnson J."/>
            <person name="Kravitz S."/>
            <person name="Beeson K."/>
            <person name="Sutton G."/>
            <person name="Rogers Y.-H."/>
            <person name="Friedman R."/>
            <person name="Frazier M."/>
            <person name="Venter J.C."/>
        </authorList>
    </citation>
    <scope>NUCLEOTIDE SEQUENCE [LARGE SCALE GENOMIC DNA]</scope>
    <source>
        <strain evidence="2 3">DSM 12653</strain>
    </source>
</reference>
<sequence length="69" mass="7243">MVLSETEAEQFKLKKTLTAIDLIALGIGAIIGTGIFVITGVAAAEKAGLDFVSLKPKRLGNTGINKKWA</sequence>
<accession>A0A0F5PIW7</accession>
<evidence type="ECO:0008006" key="4">
    <source>
        <dbReference type="Google" id="ProtNLM"/>
    </source>
</evidence>
<dbReference type="Gene3D" id="1.20.1740.10">
    <property type="entry name" value="Amino acid/polyamine transporter I"/>
    <property type="match status" value="1"/>
</dbReference>